<dbReference type="Pfam" id="PF22689">
    <property type="entry name" value="FGAR-AT_PurM_N-like"/>
    <property type="match status" value="1"/>
</dbReference>
<dbReference type="EMBL" id="JAAMPC010000005">
    <property type="protein sequence ID" value="KAG2313289.1"/>
    <property type="molecule type" value="Genomic_DNA"/>
</dbReference>
<gene>
    <name evidence="2" type="ORF">Bca52824_024846</name>
</gene>
<feature type="domain" description="FGAR-AT PurM N-terminal-like" evidence="1">
    <location>
        <begin position="4"/>
        <end position="130"/>
    </location>
</feature>
<dbReference type="InterPro" id="IPR036921">
    <property type="entry name" value="PurM-like_N_sf"/>
</dbReference>
<dbReference type="AlphaFoldDB" id="A0A8X7VKT1"/>
<name>A0A8X7VKT1_BRACI</name>
<sequence>MCDSLTGLVAQQQTVGGHCRSHLLMLQSFTDLTGGACNIGEQPIKGLLDPKAMARLAVGEALTNLVWVMVTALSGVKVIVVTRCMLPSLKEKGQRCMMLAIALSEAVIELGIAIDGGKDGLSMASHADDVKPKVAVIREEGSNGDSKMSAAFYAAGFEPWDVTVSDLLAGGITLDQFRGIVFVGGFSYADVLDSTKGSITFNSPLLSQFQEFYKRPDTFSLGICDGCHLMSLLGWVPGTQVGGSLDTSQPRFVHNESGRTQPSIMLKGMEGSTLGVWAAHGEGSAYFPDQGVLDHMLHSDLAPLR</sequence>
<reference evidence="2 3" key="1">
    <citation type="submission" date="2020-02" db="EMBL/GenBank/DDBJ databases">
        <authorList>
            <person name="Ma Q."/>
            <person name="Huang Y."/>
            <person name="Song X."/>
            <person name="Pei D."/>
        </authorList>
    </citation>
    <scope>NUCLEOTIDE SEQUENCE [LARGE SCALE GENOMIC DNA]</scope>
    <source>
        <strain evidence="2">Sxm20200214</strain>
        <tissue evidence="2">Leaf</tissue>
    </source>
</reference>
<dbReference type="Gene3D" id="3.30.1330.10">
    <property type="entry name" value="PurM-like, N-terminal domain"/>
    <property type="match status" value="1"/>
</dbReference>
<evidence type="ECO:0000313" key="3">
    <source>
        <dbReference type="Proteomes" id="UP000886595"/>
    </source>
</evidence>
<dbReference type="GO" id="GO:0006164">
    <property type="term" value="P:purine nucleotide biosynthetic process"/>
    <property type="evidence" value="ECO:0007669"/>
    <property type="project" value="TreeGrafter"/>
</dbReference>
<dbReference type="GO" id="GO:0005737">
    <property type="term" value="C:cytoplasm"/>
    <property type="evidence" value="ECO:0007669"/>
    <property type="project" value="TreeGrafter"/>
</dbReference>
<evidence type="ECO:0000259" key="1">
    <source>
        <dbReference type="Pfam" id="PF22689"/>
    </source>
</evidence>
<dbReference type="PANTHER" id="PTHR10099:SF1">
    <property type="entry name" value="PHOSPHORIBOSYLFORMYLGLYCINAMIDINE SYNTHASE"/>
    <property type="match status" value="1"/>
</dbReference>
<proteinExistence type="predicted"/>
<keyword evidence="3" id="KW-1185">Reference proteome</keyword>
<dbReference type="SMART" id="SM01211">
    <property type="entry name" value="GATase_5"/>
    <property type="match status" value="1"/>
</dbReference>
<dbReference type="InterPro" id="IPR055181">
    <property type="entry name" value="FGAR-AT_PurM_N-like"/>
</dbReference>
<evidence type="ECO:0000313" key="2">
    <source>
        <dbReference type="EMBL" id="KAG2313289.1"/>
    </source>
</evidence>
<dbReference type="SUPFAM" id="SSF55326">
    <property type="entry name" value="PurM N-terminal domain-like"/>
    <property type="match status" value="1"/>
</dbReference>
<protein>
    <recommendedName>
        <fullName evidence="1">FGAR-AT PurM N-terminal-like domain-containing protein</fullName>
    </recommendedName>
</protein>
<dbReference type="InterPro" id="IPR029062">
    <property type="entry name" value="Class_I_gatase-like"/>
</dbReference>
<dbReference type="GO" id="GO:0004642">
    <property type="term" value="F:phosphoribosylformylglycinamidine synthase activity"/>
    <property type="evidence" value="ECO:0007669"/>
    <property type="project" value="TreeGrafter"/>
</dbReference>
<dbReference type="Gene3D" id="3.40.50.880">
    <property type="match status" value="1"/>
</dbReference>
<accession>A0A8X7VKT1</accession>
<dbReference type="Proteomes" id="UP000886595">
    <property type="component" value="Unassembled WGS sequence"/>
</dbReference>
<comment type="caution">
    <text evidence="2">The sequence shown here is derived from an EMBL/GenBank/DDBJ whole genome shotgun (WGS) entry which is preliminary data.</text>
</comment>
<dbReference type="OrthoDB" id="6666987at2759"/>
<dbReference type="PANTHER" id="PTHR10099">
    <property type="entry name" value="PHOSPHORIBOSYLFORMYLGLYCINAMIDINE SYNTHASE"/>
    <property type="match status" value="1"/>
</dbReference>
<dbReference type="PROSITE" id="PS51273">
    <property type="entry name" value="GATASE_TYPE_1"/>
    <property type="match status" value="1"/>
</dbReference>
<dbReference type="SUPFAM" id="SSF52317">
    <property type="entry name" value="Class I glutamine amidotransferase-like"/>
    <property type="match status" value="1"/>
</dbReference>
<organism evidence="2 3">
    <name type="scientific">Brassica carinata</name>
    <name type="common">Ethiopian mustard</name>
    <name type="synonym">Abyssinian cabbage</name>
    <dbReference type="NCBI Taxonomy" id="52824"/>
    <lineage>
        <taxon>Eukaryota</taxon>
        <taxon>Viridiplantae</taxon>
        <taxon>Streptophyta</taxon>
        <taxon>Embryophyta</taxon>
        <taxon>Tracheophyta</taxon>
        <taxon>Spermatophyta</taxon>
        <taxon>Magnoliopsida</taxon>
        <taxon>eudicotyledons</taxon>
        <taxon>Gunneridae</taxon>
        <taxon>Pentapetalae</taxon>
        <taxon>rosids</taxon>
        <taxon>malvids</taxon>
        <taxon>Brassicales</taxon>
        <taxon>Brassicaceae</taxon>
        <taxon>Brassiceae</taxon>
        <taxon>Brassica</taxon>
    </lineage>
</organism>
<dbReference type="Pfam" id="PF13507">
    <property type="entry name" value="GATase_5"/>
    <property type="match status" value="1"/>
</dbReference>